<evidence type="ECO:0000313" key="3">
    <source>
        <dbReference type="Proteomes" id="UP000314294"/>
    </source>
</evidence>
<accession>A0A4Z2G9F1</accession>
<dbReference type="GO" id="GO:0005737">
    <property type="term" value="C:cytoplasm"/>
    <property type="evidence" value="ECO:0007669"/>
    <property type="project" value="TreeGrafter"/>
</dbReference>
<name>A0A4Z2G9F1_9TELE</name>
<dbReference type="PANTHER" id="PTHR16155">
    <property type="entry name" value="DED DOMAIN-CONTAINING PROTEIN"/>
    <property type="match status" value="1"/>
</dbReference>
<dbReference type="Proteomes" id="UP000314294">
    <property type="component" value="Unassembled WGS sequence"/>
</dbReference>
<feature type="region of interest" description="Disordered" evidence="1">
    <location>
        <begin position="473"/>
        <end position="518"/>
    </location>
</feature>
<dbReference type="Gene3D" id="1.25.40.10">
    <property type="entry name" value="Tetratricopeptide repeat domain"/>
    <property type="match status" value="1"/>
</dbReference>
<proteinExistence type="predicted"/>
<keyword evidence="3" id="KW-1185">Reference proteome</keyword>
<evidence type="ECO:0000313" key="2">
    <source>
        <dbReference type="EMBL" id="TNN49881.1"/>
    </source>
</evidence>
<evidence type="ECO:0000256" key="1">
    <source>
        <dbReference type="SAM" id="MobiDB-lite"/>
    </source>
</evidence>
<gene>
    <name evidence="2" type="primary">SAMD9L_1</name>
    <name evidence="2" type="ORF">EYF80_039923</name>
</gene>
<feature type="compositionally biased region" description="Acidic residues" evidence="1">
    <location>
        <begin position="483"/>
        <end position="511"/>
    </location>
</feature>
<reference evidence="2 3" key="1">
    <citation type="submission" date="2019-03" db="EMBL/GenBank/DDBJ databases">
        <title>First draft genome of Liparis tanakae, snailfish: a comprehensive survey of snailfish specific genes.</title>
        <authorList>
            <person name="Kim W."/>
            <person name="Song I."/>
            <person name="Jeong J.-H."/>
            <person name="Kim D."/>
            <person name="Kim S."/>
            <person name="Ryu S."/>
            <person name="Song J.Y."/>
            <person name="Lee S.K."/>
        </authorList>
    </citation>
    <scope>NUCLEOTIDE SEQUENCE [LARGE SCALE GENOMIC DNA]</scope>
    <source>
        <tissue evidence="2">Muscle</tissue>
    </source>
</reference>
<protein>
    <submittedName>
        <fullName evidence="2">Sterile alpha motif domain-containing protein 9-like</fullName>
    </submittedName>
</protein>
<comment type="caution">
    <text evidence="2">The sequence shown here is derived from an EMBL/GenBank/DDBJ whole genome shotgun (WGS) entry which is preliminary data.</text>
</comment>
<dbReference type="PANTHER" id="PTHR16155:SF18">
    <property type="entry name" value="STERILE ALPHA MOTIF DOMAIN-CONTAINING PROTEIN 9-LIKE"/>
    <property type="match status" value="1"/>
</dbReference>
<dbReference type="InterPro" id="IPR011990">
    <property type="entry name" value="TPR-like_helical_dom_sf"/>
</dbReference>
<dbReference type="AlphaFoldDB" id="A0A4Z2G9F1"/>
<dbReference type="OrthoDB" id="8911269at2759"/>
<sequence length="684" mass="78058">MELTPNISVDIDFVEYLTQNPNAANTQLLSFLALLNAYVPDSYLLMSECQQILGPPDPIHRGPPFEERVEPFAFLIKRSLLNPDHVCIEPRLAQIFVALLAALGISKTAIVKKLMFSSLCGDRPQPHLLQFIKYLLTKRKWGEKGREKFSRLIEDISTTSFYNAVSVLKTASNKFKQSSIYPQTLSRLYYIRGGAGGYEKAEEWAKRAIERNENNSYVADTLGQIYKNLLMKARQLPDIQQMADKAFTAFKDVERKADQEEGPELRDMEGTVSISDSFNNRGLFGFVAVAMTVFEKLRARRSPLLQVHIQNLTMEVRAKFDFFERYLTYSKPTMTSAEPDYFWKFIAKCYEMYTTAKAAESRSFPGLLEGLSQGHFTSKGRRAGFKEARKTASDLEEIHEDSMTFYEANPDDVQAAECYVLANITLSNRIQLYTSVNQLQAVMHRFFFAGVGRRSPEFYLMALLLFWPQEESQDMEQPATEAESSEDDDSATEDESSEEETLEVENSDEEQGTSRAPEQLPLDFMFDLQQYVTFMEKSFERSDAKYLRGRYLSPLFFLGKGSGLNRWIHKSRLDEVVGSEVDAELAGEQDTSNKEKWKRINAKWTTGDVWRIPEIEDMLLPVRVEPCHTPMRPQVPDEEKVFVCAGGRKITVTKEAGRHSAVSAMLFYLGFNIKGPFVFQVSAQ</sequence>
<dbReference type="EMBL" id="SRLO01000638">
    <property type="protein sequence ID" value="TNN49881.1"/>
    <property type="molecule type" value="Genomic_DNA"/>
</dbReference>
<organism evidence="2 3">
    <name type="scientific">Liparis tanakae</name>
    <name type="common">Tanaka's snailfish</name>
    <dbReference type="NCBI Taxonomy" id="230148"/>
    <lineage>
        <taxon>Eukaryota</taxon>
        <taxon>Metazoa</taxon>
        <taxon>Chordata</taxon>
        <taxon>Craniata</taxon>
        <taxon>Vertebrata</taxon>
        <taxon>Euteleostomi</taxon>
        <taxon>Actinopterygii</taxon>
        <taxon>Neopterygii</taxon>
        <taxon>Teleostei</taxon>
        <taxon>Neoteleostei</taxon>
        <taxon>Acanthomorphata</taxon>
        <taxon>Eupercaria</taxon>
        <taxon>Perciformes</taxon>
        <taxon>Cottioidei</taxon>
        <taxon>Cottales</taxon>
        <taxon>Liparidae</taxon>
        <taxon>Liparis</taxon>
    </lineage>
</organism>